<dbReference type="EMBL" id="CP034587">
    <property type="protein sequence ID" value="AZQ71383.1"/>
    <property type="molecule type" value="Genomic_DNA"/>
</dbReference>
<reference evidence="3 4" key="1">
    <citation type="submission" date="2018-12" db="EMBL/GenBank/DDBJ databases">
        <title>The whole draft genome of Streptomyce luteoverticillatus CGMCC 15060.</title>
        <authorList>
            <person name="Feng Z."/>
            <person name="Chen G."/>
            <person name="Zhang J."/>
            <person name="Zhu H."/>
            <person name="Yu X."/>
            <person name="Zhang W."/>
            <person name="Zhang X."/>
        </authorList>
    </citation>
    <scope>NUCLEOTIDE SEQUENCE [LARGE SCALE GENOMIC DNA]</scope>
    <source>
        <strain evidence="3 4">CGMCC 15060</strain>
    </source>
</reference>
<feature type="signal peptide" evidence="2">
    <location>
        <begin position="1"/>
        <end position="25"/>
    </location>
</feature>
<gene>
    <name evidence="3" type="ORF">EKH77_09345</name>
</gene>
<evidence type="ECO:0000313" key="4">
    <source>
        <dbReference type="Proteomes" id="UP000267900"/>
    </source>
</evidence>
<dbReference type="Proteomes" id="UP000267900">
    <property type="component" value="Chromosome"/>
</dbReference>
<keyword evidence="2" id="KW-0732">Signal</keyword>
<evidence type="ECO:0008006" key="5">
    <source>
        <dbReference type="Google" id="ProtNLM"/>
    </source>
</evidence>
<evidence type="ECO:0000313" key="3">
    <source>
        <dbReference type="EMBL" id="AZQ71383.1"/>
    </source>
</evidence>
<feature type="compositionally biased region" description="Low complexity" evidence="1">
    <location>
        <begin position="69"/>
        <end position="79"/>
    </location>
</feature>
<protein>
    <recommendedName>
        <fullName evidence="5">Ig-like domain-containing protein</fullName>
    </recommendedName>
</protein>
<feature type="region of interest" description="Disordered" evidence="1">
    <location>
        <begin position="69"/>
        <end position="95"/>
    </location>
</feature>
<sequence>MIPRRTRPLLAVTAGLALTAGLTLTGGGPAAARAADAGSTTVQPAGHTFAAKLNGSATFKAGSITITCTSSGSTPSGDTNRIPDAPGNNNPSGPVTTSISSPVYGDCTGSLPGVDISITTSGAWTVSMQNGSPITATLNAPAQGMVLKSSGLANCTVTAGPDGPATIPTVFVNGTPSQLVVTDVAIPVKVEGGFGCPTTATTAVLNATYDITDVTDPSSQITVGG</sequence>
<evidence type="ECO:0000256" key="1">
    <source>
        <dbReference type="SAM" id="MobiDB-lite"/>
    </source>
</evidence>
<evidence type="ECO:0000256" key="2">
    <source>
        <dbReference type="SAM" id="SignalP"/>
    </source>
</evidence>
<dbReference type="AlphaFoldDB" id="A0A3Q9FT20"/>
<feature type="chain" id="PRO_5038949098" description="Ig-like domain-containing protein" evidence="2">
    <location>
        <begin position="26"/>
        <end position="225"/>
    </location>
</feature>
<accession>A0A3Q9FT20</accession>
<keyword evidence="4" id="KW-1185">Reference proteome</keyword>
<proteinExistence type="predicted"/>
<organism evidence="3 4">
    <name type="scientific">Streptomyces luteoverticillatus</name>
    <name type="common">Streptoverticillium luteoverticillatus</name>
    <dbReference type="NCBI Taxonomy" id="66425"/>
    <lineage>
        <taxon>Bacteria</taxon>
        <taxon>Bacillati</taxon>
        <taxon>Actinomycetota</taxon>
        <taxon>Actinomycetes</taxon>
        <taxon>Kitasatosporales</taxon>
        <taxon>Streptomycetaceae</taxon>
        <taxon>Streptomyces</taxon>
    </lineage>
</organism>
<name>A0A3Q9FT20_STRLT</name>
<dbReference type="RefSeq" id="WP_126913939.1">
    <property type="nucleotide sequence ID" value="NZ_CP034587.1"/>
</dbReference>
<dbReference type="OrthoDB" id="3372193at2"/>